<keyword evidence="17" id="KW-1185">Reference proteome</keyword>
<dbReference type="SMART" id="SM00717">
    <property type="entry name" value="SANT"/>
    <property type="match status" value="2"/>
</dbReference>
<dbReference type="GO" id="GO:0007021">
    <property type="term" value="P:tubulin complex assembly"/>
    <property type="evidence" value="ECO:0007669"/>
    <property type="project" value="TreeGrafter"/>
</dbReference>
<evidence type="ECO:0000256" key="2">
    <source>
        <dbReference type="ARBA" id="ARBA00004496"/>
    </source>
</evidence>
<sequence>MNEKAEQNGYAAAGDGDGGDGGCTLVDAGDAMLHGGRGSRVSSGRVKEPWSPEEDAILTELVNKFGARNWSMIAQGIAGRSGKSCRLRWCNQLDPVLKRKPFTDEEDHIIINAHAVHGNKWAAIAKLLPGRTDNAIKNHWNSTLRRRFAGLWRVKPVRSMMLDDSSIYKARALSEETMSREDVNQIKPLEMQEVSRTECMTSQSEDRDQIYETCGIPEKTPHFAFERSRPTSMGNSDPPASHPTEKIGAFNVYSPSVTSRIVPMQGPLIHTFSPDFDICKLLEGVSGETIVPQGCGHGCCAATTRSTSKSSLLGPEFVDYEEHPPLLSHELASMATDLNNIAWIKSGLEKAGKLSSLATSQRNSRRSSAQLKLKARAETNWEGAHFVKLLYGWQMKWSCQVELRTKHCATSSSMEEDDNLPNTAAAEASGSALQRKHAAMIERLSNSHQSRLARKPNSESNSTFISTSSFLSRFSESKNSIESTLSRIRQTPDPHSNPTLKSELDDVSISIADLEKLVAENSFSLPSYEVRTCLKTITNLKQLVEQVTCEVIPRKKFSFKNKSTKKITTQNDTVSEVPNVESKDSVLRVLDSPGLRGKENEVLVKEFGRGNDEEIREFVLSDLKGCDVRLMGNVRALFVHKLIDCKVYVGPVFGSVLIEEVTNCVFVMASHQIRIHQAKRCDFYLRARSRPIIEDSDGVRFAPFCLKYEGIEQDLEEANLGEETGNWSNVDDFKWLRAVQSPNWSILPENERIGTVDISN</sequence>
<dbReference type="CDD" id="cd00167">
    <property type="entry name" value="SANT"/>
    <property type="match status" value="2"/>
</dbReference>
<dbReference type="InterPro" id="IPR009057">
    <property type="entry name" value="Homeodomain-like_sf"/>
</dbReference>
<comment type="subcellular location">
    <subcellularLocation>
        <location evidence="2">Cytoplasm</location>
    </subcellularLocation>
    <subcellularLocation>
        <location evidence="1">Nucleus</location>
    </subcellularLocation>
</comment>
<evidence type="ECO:0000259" key="13">
    <source>
        <dbReference type="PROSITE" id="PS50090"/>
    </source>
</evidence>
<keyword evidence="9" id="KW-0804">Transcription</keyword>
<feature type="domain" description="Myb-like" evidence="13">
    <location>
        <begin position="94"/>
        <end position="144"/>
    </location>
</feature>
<keyword evidence="5" id="KW-0677">Repeat</keyword>
<dbReference type="Pfam" id="PF16752">
    <property type="entry name" value="TBCC_N"/>
    <property type="match status" value="1"/>
</dbReference>
<comment type="similarity">
    <text evidence="3">Belongs to the TBCC family.</text>
</comment>
<evidence type="ECO:0000256" key="10">
    <source>
        <dbReference type="ARBA" id="ARBA00023186"/>
    </source>
</evidence>
<comment type="caution">
    <text evidence="16">The sequence shown here is derived from an EMBL/GenBank/DDBJ whole genome shotgun (WGS) entry which is preliminary data.</text>
</comment>
<evidence type="ECO:0000256" key="5">
    <source>
        <dbReference type="ARBA" id="ARBA00022737"/>
    </source>
</evidence>
<dbReference type="GO" id="GO:0007023">
    <property type="term" value="P:post-chaperonin tubulin folding pathway"/>
    <property type="evidence" value="ECO:0007669"/>
    <property type="project" value="InterPro"/>
</dbReference>
<dbReference type="SUPFAM" id="SSF46689">
    <property type="entry name" value="Homeodomain-like"/>
    <property type="match status" value="1"/>
</dbReference>
<feature type="domain" description="Myb-like" evidence="13">
    <location>
        <begin position="42"/>
        <end position="93"/>
    </location>
</feature>
<dbReference type="PROSITE" id="PS51329">
    <property type="entry name" value="C_CAP_COFACTOR_C"/>
    <property type="match status" value="1"/>
</dbReference>
<feature type="domain" description="HTH myb-type" evidence="14">
    <location>
        <begin position="42"/>
        <end position="93"/>
    </location>
</feature>
<dbReference type="PROSITE" id="PS50090">
    <property type="entry name" value="MYB_LIKE"/>
    <property type="match status" value="2"/>
</dbReference>
<name>A0AAN8TRS8_SOLBU</name>
<protein>
    <recommendedName>
        <fullName evidence="18">Tubulin-folding cofactor C</fullName>
    </recommendedName>
</protein>
<dbReference type="InterPro" id="IPR012945">
    <property type="entry name" value="Tubulin-bd_cofactor_C_dom"/>
</dbReference>
<dbReference type="Gene3D" id="2.160.20.70">
    <property type="match status" value="1"/>
</dbReference>
<evidence type="ECO:0000256" key="12">
    <source>
        <dbReference type="ARBA" id="ARBA00026055"/>
    </source>
</evidence>
<dbReference type="GO" id="GO:0010597">
    <property type="term" value="P:green leaf volatile biosynthetic process"/>
    <property type="evidence" value="ECO:0007669"/>
    <property type="project" value="UniProtKB-ARBA"/>
</dbReference>
<accession>A0AAN8TRS8</accession>
<evidence type="ECO:0008006" key="18">
    <source>
        <dbReference type="Google" id="ProtNLM"/>
    </source>
</evidence>
<dbReference type="PANTHER" id="PTHR15139">
    <property type="entry name" value="TUBULIN FOLDING COFACTOR C"/>
    <property type="match status" value="1"/>
</dbReference>
<evidence type="ECO:0000256" key="4">
    <source>
        <dbReference type="ARBA" id="ARBA00022490"/>
    </source>
</evidence>
<dbReference type="GO" id="GO:0005634">
    <property type="term" value="C:nucleus"/>
    <property type="evidence" value="ECO:0007669"/>
    <property type="project" value="UniProtKB-SubCell"/>
</dbReference>
<dbReference type="AlphaFoldDB" id="A0AAN8TRS8"/>
<dbReference type="Gene3D" id="1.20.58.1250">
    <property type="entry name" value="Tubulin Binding Cofactor C, N-terminal domain"/>
    <property type="match status" value="1"/>
</dbReference>
<evidence type="ECO:0000259" key="14">
    <source>
        <dbReference type="PROSITE" id="PS51294"/>
    </source>
</evidence>
<evidence type="ECO:0000256" key="7">
    <source>
        <dbReference type="ARBA" id="ARBA00023015"/>
    </source>
</evidence>
<dbReference type="Pfam" id="PF00249">
    <property type="entry name" value="Myb_DNA-binding"/>
    <property type="match status" value="2"/>
</dbReference>
<dbReference type="Pfam" id="PF07986">
    <property type="entry name" value="TBCC"/>
    <property type="match status" value="1"/>
</dbReference>
<feature type="domain" description="C-CAP/cofactor C-like" evidence="15">
    <location>
        <begin position="553"/>
        <end position="735"/>
    </location>
</feature>
<evidence type="ECO:0000256" key="11">
    <source>
        <dbReference type="ARBA" id="ARBA00023242"/>
    </source>
</evidence>
<dbReference type="FunFam" id="1.10.10.60:FF:000060">
    <property type="entry name" value="MYB transcription factor"/>
    <property type="match status" value="1"/>
</dbReference>
<evidence type="ECO:0000256" key="1">
    <source>
        <dbReference type="ARBA" id="ARBA00004123"/>
    </source>
</evidence>
<dbReference type="InterPro" id="IPR016098">
    <property type="entry name" value="CAP/MinC_C"/>
</dbReference>
<reference evidence="16 17" key="1">
    <citation type="submission" date="2024-02" db="EMBL/GenBank/DDBJ databases">
        <title>de novo genome assembly of Solanum bulbocastanum strain 11H21.</title>
        <authorList>
            <person name="Hosaka A.J."/>
        </authorList>
    </citation>
    <scope>NUCLEOTIDE SEQUENCE [LARGE SCALE GENOMIC DNA]</scope>
    <source>
        <tissue evidence="16">Young leaves</tissue>
    </source>
</reference>
<keyword evidence="11" id="KW-0539">Nucleus</keyword>
<dbReference type="PANTHER" id="PTHR15139:SF0">
    <property type="entry name" value="TUBULIN-SPECIFIC CHAPERONE C"/>
    <property type="match status" value="1"/>
</dbReference>
<evidence type="ECO:0000259" key="15">
    <source>
        <dbReference type="PROSITE" id="PS51329"/>
    </source>
</evidence>
<evidence type="ECO:0000313" key="17">
    <source>
        <dbReference type="Proteomes" id="UP001371456"/>
    </source>
</evidence>
<keyword evidence="8" id="KW-0238">DNA-binding</keyword>
<evidence type="ECO:0000256" key="9">
    <source>
        <dbReference type="ARBA" id="ARBA00023163"/>
    </source>
</evidence>
<dbReference type="InterPro" id="IPR001005">
    <property type="entry name" value="SANT/Myb"/>
</dbReference>
<dbReference type="InterPro" id="IPR006599">
    <property type="entry name" value="CARP_motif"/>
</dbReference>
<organism evidence="16 17">
    <name type="scientific">Solanum bulbocastanum</name>
    <name type="common">Wild potato</name>
    <dbReference type="NCBI Taxonomy" id="147425"/>
    <lineage>
        <taxon>Eukaryota</taxon>
        <taxon>Viridiplantae</taxon>
        <taxon>Streptophyta</taxon>
        <taxon>Embryophyta</taxon>
        <taxon>Tracheophyta</taxon>
        <taxon>Spermatophyta</taxon>
        <taxon>Magnoliopsida</taxon>
        <taxon>eudicotyledons</taxon>
        <taxon>Gunneridae</taxon>
        <taxon>Pentapetalae</taxon>
        <taxon>asterids</taxon>
        <taxon>lamiids</taxon>
        <taxon>Solanales</taxon>
        <taxon>Solanaceae</taxon>
        <taxon>Solanoideae</taxon>
        <taxon>Solaneae</taxon>
        <taxon>Solanum</taxon>
    </lineage>
</organism>
<evidence type="ECO:0000256" key="8">
    <source>
        <dbReference type="ARBA" id="ARBA00023125"/>
    </source>
</evidence>
<dbReference type="FunFam" id="1.10.10.60:FF:000344">
    <property type="entry name" value="Transcription factor MYB44"/>
    <property type="match status" value="1"/>
</dbReference>
<evidence type="ECO:0000256" key="6">
    <source>
        <dbReference type="ARBA" id="ARBA00022990"/>
    </source>
</evidence>
<dbReference type="InterPro" id="IPR017901">
    <property type="entry name" value="C-CAP_CF_C-like"/>
</dbReference>
<dbReference type="PROSITE" id="PS51294">
    <property type="entry name" value="HTH_MYB"/>
    <property type="match status" value="2"/>
</dbReference>
<evidence type="ECO:0000256" key="3">
    <source>
        <dbReference type="ARBA" id="ARBA00008848"/>
    </source>
</evidence>
<dbReference type="FunFam" id="2.160.20.70:FF:000009">
    <property type="entry name" value="Tubulin-folding cofactor C"/>
    <property type="match status" value="1"/>
</dbReference>
<dbReference type="InterPro" id="IPR031925">
    <property type="entry name" value="TBCC_N"/>
</dbReference>
<dbReference type="InterPro" id="IPR017930">
    <property type="entry name" value="Myb_dom"/>
</dbReference>
<keyword evidence="7" id="KW-0805">Transcription regulation</keyword>
<proteinExistence type="inferred from homology"/>
<dbReference type="GO" id="GO:0000976">
    <property type="term" value="F:transcription cis-regulatory region binding"/>
    <property type="evidence" value="ECO:0007669"/>
    <property type="project" value="UniProtKB-ARBA"/>
</dbReference>
<dbReference type="SMART" id="SM00673">
    <property type="entry name" value="CARP"/>
    <property type="match status" value="2"/>
</dbReference>
<feature type="domain" description="HTH myb-type" evidence="14">
    <location>
        <begin position="94"/>
        <end position="148"/>
    </location>
</feature>
<dbReference type="InterPro" id="IPR027684">
    <property type="entry name" value="TBCC"/>
</dbReference>
<dbReference type="GO" id="GO:0015631">
    <property type="term" value="F:tubulin binding"/>
    <property type="evidence" value="ECO:0007669"/>
    <property type="project" value="InterPro"/>
</dbReference>
<comment type="subunit">
    <text evidence="12">Supercomplex made of cofactors A to E. Cofactors A and D function by capturing and stabilizing tubulin in a quasi-native conformation. Cofactor E binds to the cofactor D-tubulin complex; interaction with cofactor C then causes the release of tubulin polypeptides that are committed to the native state.</text>
</comment>
<dbReference type="Proteomes" id="UP001371456">
    <property type="component" value="Unassembled WGS sequence"/>
</dbReference>
<keyword evidence="4" id="KW-0963">Cytoplasm</keyword>
<dbReference type="GO" id="GO:0005737">
    <property type="term" value="C:cytoplasm"/>
    <property type="evidence" value="ECO:0007669"/>
    <property type="project" value="UniProtKB-SubCell"/>
</dbReference>
<keyword evidence="6" id="KW-0007">Acetylation</keyword>
<dbReference type="InterPro" id="IPR038397">
    <property type="entry name" value="TBCC_N_sf"/>
</dbReference>
<gene>
    <name evidence="16" type="ORF">RDI58_013917</name>
</gene>
<evidence type="ECO:0000313" key="16">
    <source>
        <dbReference type="EMBL" id="KAK6790117.1"/>
    </source>
</evidence>
<dbReference type="EMBL" id="JBANQN010000005">
    <property type="protein sequence ID" value="KAK6790117.1"/>
    <property type="molecule type" value="Genomic_DNA"/>
</dbReference>
<dbReference type="Gene3D" id="1.10.10.60">
    <property type="entry name" value="Homeodomain-like"/>
    <property type="match status" value="2"/>
</dbReference>
<keyword evidence="10" id="KW-0143">Chaperone</keyword>